<protein>
    <submittedName>
        <fullName evidence="3">Aminoglycoside phosphotransferase</fullName>
    </submittedName>
</protein>
<dbReference type="Proteomes" id="UP000279446">
    <property type="component" value="Unassembled WGS sequence"/>
</dbReference>
<keyword evidence="3" id="KW-0808">Transferase</keyword>
<dbReference type="AlphaFoldDB" id="A0A3S1C1N3"/>
<feature type="domain" description="Aminoglycoside phosphotransferase" evidence="2">
    <location>
        <begin position="45"/>
        <end position="271"/>
    </location>
</feature>
<dbReference type="EMBL" id="RZNY01000039">
    <property type="protein sequence ID" value="RUT40216.1"/>
    <property type="molecule type" value="Genomic_DNA"/>
</dbReference>
<dbReference type="PANTHER" id="PTHR21064">
    <property type="entry name" value="AMINOGLYCOSIDE PHOSPHOTRANSFERASE DOMAIN-CONTAINING PROTEIN-RELATED"/>
    <property type="match status" value="1"/>
</dbReference>
<dbReference type="PANTHER" id="PTHR21064:SF6">
    <property type="entry name" value="AMINOGLYCOSIDE PHOSPHOTRANSFERASE DOMAIN-CONTAINING PROTEIN"/>
    <property type="match status" value="1"/>
</dbReference>
<name>A0A3S1C1N3_9BACL</name>
<evidence type="ECO:0000313" key="3">
    <source>
        <dbReference type="EMBL" id="RUT40216.1"/>
    </source>
</evidence>
<dbReference type="SUPFAM" id="SSF56112">
    <property type="entry name" value="Protein kinase-like (PK-like)"/>
    <property type="match status" value="1"/>
</dbReference>
<dbReference type="Gene3D" id="3.90.1200.10">
    <property type="match status" value="1"/>
</dbReference>
<dbReference type="InterPro" id="IPR002575">
    <property type="entry name" value="Aminoglycoside_PTrfase"/>
</dbReference>
<organism evidence="3 4">
    <name type="scientific">Paenibacillus anaericanus</name>
    <dbReference type="NCBI Taxonomy" id="170367"/>
    <lineage>
        <taxon>Bacteria</taxon>
        <taxon>Bacillati</taxon>
        <taxon>Bacillota</taxon>
        <taxon>Bacilli</taxon>
        <taxon>Bacillales</taxon>
        <taxon>Paenibacillaceae</taxon>
        <taxon>Paenibacillus</taxon>
    </lineage>
</organism>
<comment type="similarity">
    <text evidence="1">Belongs to the pseudomonas-type ThrB family.</text>
</comment>
<dbReference type="RefSeq" id="WP_127194857.1">
    <property type="nucleotide sequence ID" value="NZ_RZNY01000039.1"/>
</dbReference>
<dbReference type="GO" id="GO:0004413">
    <property type="term" value="F:homoserine kinase activity"/>
    <property type="evidence" value="ECO:0007669"/>
    <property type="project" value="TreeGrafter"/>
</dbReference>
<dbReference type="InterPro" id="IPR011009">
    <property type="entry name" value="Kinase-like_dom_sf"/>
</dbReference>
<dbReference type="GO" id="GO:0009088">
    <property type="term" value="P:threonine biosynthetic process"/>
    <property type="evidence" value="ECO:0007669"/>
    <property type="project" value="TreeGrafter"/>
</dbReference>
<dbReference type="Pfam" id="PF01636">
    <property type="entry name" value="APH"/>
    <property type="match status" value="1"/>
</dbReference>
<evidence type="ECO:0000313" key="4">
    <source>
        <dbReference type="Proteomes" id="UP000279446"/>
    </source>
</evidence>
<dbReference type="OrthoDB" id="4030632at2"/>
<proteinExistence type="inferred from homology"/>
<keyword evidence="4" id="KW-1185">Reference proteome</keyword>
<accession>A0A3S1C1N3</accession>
<reference evidence="3 4" key="1">
    <citation type="submission" date="2018-12" db="EMBL/GenBank/DDBJ databases">
        <authorList>
            <person name="Sun L."/>
            <person name="Chen Z."/>
        </authorList>
    </citation>
    <scope>NUCLEOTIDE SEQUENCE [LARGE SCALE GENOMIC DNA]</scope>
    <source>
        <strain evidence="3 4">DSM 15890</strain>
    </source>
</reference>
<comment type="caution">
    <text evidence="3">The sequence shown here is derived from an EMBL/GenBank/DDBJ whole genome shotgun (WGS) entry which is preliminary data.</text>
</comment>
<gene>
    <name evidence="3" type="ORF">EJP82_25390</name>
</gene>
<sequence>MFVRKGAIVINYNEVVAIGDTYLLTVVSELFGLEGYEIQLIPAHDGGRNVVYTCEKEGEGEGAKILRIAFLPDRSREDFLGEVEYIRYLFEHGGSVSDVISSKKGNLLEEITYNNHTFFVCLFEKAKGKLLVENNYRYREDAPITEYYYNCGKVLGQLHQISKSYTPVHRRHSFFDKYNADYIDKLIPNKLSLLKEKLVELLNTLEGLDRDRESFGMIHFDYNDGNYSIDFDNGQITVYDFDNSCFGWYMFDLAGLWTSGVGWIQFEPDAGKRKKFMDDYFETVLAGYRSETKIEDSMLDKLPLLIQANFMENIVDAFEVMQNNGEEPECDEVLSYLIKCMEDDIPFKGFFDKIYSCEEPFEYEKRDI</sequence>
<dbReference type="InterPro" id="IPR050249">
    <property type="entry name" value="Pseudomonas-type_ThrB"/>
</dbReference>
<evidence type="ECO:0000259" key="2">
    <source>
        <dbReference type="Pfam" id="PF01636"/>
    </source>
</evidence>
<evidence type="ECO:0000256" key="1">
    <source>
        <dbReference type="ARBA" id="ARBA00038240"/>
    </source>
</evidence>